<keyword evidence="3" id="KW-1185">Reference proteome</keyword>
<reference evidence="2 3" key="1">
    <citation type="submission" date="2020-04" db="EMBL/GenBank/DDBJ databases">
        <authorList>
            <person name="De Canck E."/>
        </authorList>
    </citation>
    <scope>NUCLEOTIDE SEQUENCE [LARGE SCALE GENOMIC DNA]</scope>
    <source>
        <strain evidence="2 3">LMG 29542</strain>
    </source>
</reference>
<organism evidence="2 3">
    <name type="scientific">Paraburkholderia humisilvae</name>
    <dbReference type="NCBI Taxonomy" id="627669"/>
    <lineage>
        <taxon>Bacteria</taxon>
        <taxon>Pseudomonadati</taxon>
        <taxon>Pseudomonadota</taxon>
        <taxon>Betaproteobacteria</taxon>
        <taxon>Burkholderiales</taxon>
        <taxon>Burkholderiaceae</taxon>
        <taxon>Paraburkholderia</taxon>
    </lineage>
</organism>
<dbReference type="EMBL" id="CADIKH010000014">
    <property type="protein sequence ID" value="CAB3758816.1"/>
    <property type="molecule type" value="Genomic_DNA"/>
</dbReference>
<keyword evidence="1" id="KW-1133">Transmembrane helix</keyword>
<name>A0A6J5E0N5_9BURK</name>
<feature type="transmembrane region" description="Helical" evidence="1">
    <location>
        <begin position="12"/>
        <end position="31"/>
    </location>
</feature>
<evidence type="ECO:0000313" key="3">
    <source>
        <dbReference type="Proteomes" id="UP000494363"/>
    </source>
</evidence>
<evidence type="ECO:0000313" key="2">
    <source>
        <dbReference type="EMBL" id="CAB3758816.1"/>
    </source>
</evidence>
<dbReference type="AlphaFoldDB" id="A0A6J5E0N5"/>
<dbReference type="Proteomes" id="UP000494363">
    <property type="component" value="Unassembled WGS sequence"/>
</dbReference>
<proteinExistence type="predicted"/>
<keyword evidence="1" id="KW-0472">Membrane</keyword>
<keyword evidence="1" id="KW-0812">Transmembrane</keyword>
<protein>
    <submittedName>
        <fullName evidence="2">Uncharacterized protein</fullName>
    </submittedName>
</protein>
<evidence type="ECO:0000256" key="1">
    <source>
        <dbReference type="SAM" id="Phobius"/>
    </source>
</evidence>
<gene>
    <name evidence="2" type="ORF">LMG29542_03438</name>
</gene>
<sequence length="57" mass="6212">MKHQNIFRRLRCVANCALFGGVALSVFFGWIDRSVDLHPIGAIIGATAASLKLFHTA</sequence>
<dbReference type="RefSeq" id="WP_175227652.1">
    <property type="nucleotide sequence ID" value="NZ_CADIKH010000014.1"/>
</dbReference>
<accession>A0A6J5E0N5</accession>